<dbReference type="InterPro" id="IPR003423">
    <property type="entry name" value="OMP_efflux"/>
</dbReference>
<protein>
    <submittedName>
        <fullName evidence="2">Outer membrane protein, cobalt-zinc-cadmium efflux system</fullName>
    </submittedName>
</protein>
<dbReference type="AlphaFoldDB" id="A0A1M7J6H5"/>
<dbReference type="Proteomes" id="UP000184420">
    <property type="component" value="Unassembled WGS sequence"/>
</dbReference>
<gene>
    <name evidence="2" type="ORF">SAMN05444266_108237</name>
</gene>
<dbReference type="Gene3D" id="1.20.1600.10">
    <property type="entry name" value="Outer membrane efflux proteins (OEP)"/>
    <property type="match status" value="1"/>
</dbReference>
<dbReference type="SUPFAM" id="SSF56954">
    <property type="entry name" value="Outer membrane efflux proteins (OEP)"/>
    <property type="match status" value="1"/>
</dbReference>
<dbReference type="Pfam" id="PF02321">
    <property type="entry name" value="OEP"/>
    <property type="match status" value="1"/>
</dbReference>
<dbReference type="InterPro" id="IPR010131">
    <property type="entry name" value="MdtP/NodT-like"/>
</dbReference>
<comment type="similarity">
    <text evidence="1">Belongs to the outer membrane factor (OMF) (TC 1.B.17) family.</text>
</comment>
<evidence type="ECO:0000256" key="1">
    <source>
        <dbReference type="ARBA" id="ARBA00007613"/>
    </source>
</evidence>
<name>A0A1M7J6H5_9BACT</name>
<dbReference type="GO" id="GO:0015562">
    <property type="term" value="F:efflux transmembrane transporter activity"/>
    <property type="evidence" value="ECO:0007669"/>
    <property type="project" value="InterPro"/>
</dbReference>
<sequence>MTMRRKAGLLALSVIAPFITTRAQTQLTLREALHVVKTNNPWLKPERLNTGIAQSDLVTAGLRPNPVLNNQTLQLVNDRYFEAGTKFSNPHNRQVWWQLTKEFQLGGQRRYKQEVAGQNVVVTQQNYMDLERNLLLDAGVKWLDVWYNKRTLELIDQARANIDTLVGIQQIRLKNQVISSSDLARTELLQEQYDLQFKNVDQTYRNEQQNLRFLLGGTDSITVYDGDSIFSMNLVPVLDSLVAVSYASRADVAVAKANIELSRSNVKLQRSLAVPVPELGVIWNPQNTVPYVGIFGTIDLPFFNRNQGEVKKSRIQLEQSEQRLSAVQLQVQTEVQIALRSYQVNKATVEKYSGILRKSAQVLESVKYAYTRGGTTIIDFLEAQRNWFDTEKLYCDALYNYRKSYLQLLCVTGLINQL</sequence>
<reference evidence="2 3" key="1">
    <citation type="submission" date="2016-11" db="EMBL/GenBank/DDBJ databases">
        <authorList>
            <person name="Jaros S."/>
            <person name="Januszkiewicz K."/>
            <person name="Wedrychowicz H."/>
        </authorList>
    </citation>
    <scope>NUCLEOTIDE SEQUENCE [LARGE SCALE GENOMIC DNA]</scope>
    <source>
        <strain evidence="2 3">DSM 27406</strain>
    </source>
</reference>
<evidence type="ECO:0000313" key="2">
    <source>
        <dbReference type="EMBL" id="SHM48483.1"/>
    </source>
</evidence>
<accession>A0A1M7J6H5</accession>
<dbReference type="PANTHER" id="PTHR30203">
    <property type="entry name" value="OUTER MEMBRANE CATION EFFLUX PROTEIN"/>
    <property type="match status" value="1"/>
</dbReference>
<proteinExistence type="inferred from homology"/>
<keyword evidence="3" id="KW-1185">Reference proteome</keyword>
<organism evidence="2 3">
    <name type="scientific">Chitinophaga jiangningensis</name>
    <dbReference type="NCBI Taxonomy" id="1419482"/>
    <lineage>
        <taxon>Bacteria</taxon>
        <taxon>Pseudomonadati</taxon>
        <taxon>Bacteroidota</taxon>
        <taxon>Chitinophagia</taxon>
        <taxon>Chitinophagales</taxon>
        <taxon>Chitinophagaceae</taxon>
        <taxon>Chitinophaga</taxon>
    </lineage>
</organism>
<dbReference type="EMBL" id="FRBL01000008">
    <property type="protein sequence ID" value="SHM48483.1"/>
    <property type="molecule type" value="Genomic_DNA"/>
</dbReference>
<evidence type="ECO:0000313" key="3">
    <source>
        <dbReference type="Proteomes" id="UP000184420"/>
    </source>
</evidence>
<dbReference type="PANTHER" id="PTHR30203:SF24">
    <property type="entry name" value="BLR4935 PROTEIN"/>
    <property type="match status" value="1"/>
</dbReference>
<dbReference type="STRING" id="1419482.SAMN05444266_108237"/>